<reference evidence="3" key="1">
    <citation type="journal article" date="2014" name="Front. Microbiol.">
        <title>High frequency of phylogenetically diverse reductive dehalogenase-homologous genes in deep subseafloor sedimentary metagenomes.</title>
        <authorList>
            <person name="Kawai M."/>
            <person name="Futagami T."/>
            <person name="Toyoda A."/>
            <person name="Takaki Y."/>
            <person name="Nishi S."/>
            <person name="Hori S."/>
            <person name="Arai W."/>
            <person name="Tsubouchi T."/>
            <person name="Morono Y."/>
            <person name="Uchiyama I."/>
            <person name="Ito T."/>
            <person name="Fujiyama A."/>
            <person name="Inagaki F."/>
            <person name="Takami H."/>
        </authorList>
    </citation>
    <scope>NUCLEOTIDE SEQUENCE</scope>
    <source>
        <strain evidence="3">Expedition CK06-06</strain>
    </source>
</reference>
<proteinExistence type="predicted"/>
<sequence>MDKMQSMPQTDLPKLSHDNSNCPDGGNSMNPLISIGIGLILTAVGVIGLLVAFKQDRYHKRGPIPEEGDISAIQFLRLPLDEPEPEVLPTGYLRNLGLEELRGNPDAAKN</sequence>
<feature type="transmembrane region" description="Helical" evidence="2">
    <location>
        <begin position="33"/>
        <end position="53"/>
    </location>
</feature>
<dbReference type="EMBL" id="BART01018335">
    <property type="protein sequence ID" value="GAG74734.1"/>
    <property type="molecule type" value="Genomic_DNA"/>
</dbReference>
<keyword evidence="2" id="KW-0812">Transmembrane</keyword>
<dbReference type="AlphaFoldDB" id="X0ZYU0"/>
<name>X0ZYU0_9ZZZZ</name>
<organism evidence="3">
    <name type="scientific">marine sediment metagenome</name>
    <dbReference type="NCBI Taxonomy" id="412755"/>
    <lineage>
        <taxon>unclassified sequences</taxon>
        <taxon>metagenomes</taxon>
        <taxon>ecological metagenomes</taxon>
    </lineage>
</organism>
<accession>X0ZYU0</accession>
<keyword evidence="2" id="KW-0472">Membrane</keyword>
<evidence type="ECO:0000313" key="3">
    <source>
        <dbReference type="EMBL" id="GAG74734.1"/>
    </source>
</evidence>
<gene>
    <name evidence="3" type="ORF">S01H4_34625</name>
</gene>
<evidence type="ECO:0000256" key="1">
    <source>
        <dbReference type="SAM" id="MobiDB-lite"/>
    </source>
</evidence>
<keyword evidence="2" id="KW-1133">Transmembrane helix</keyword>
<comment type="caution">
    <text evidence="3">The sequence shown here is derived from an EMBL/GenBank/DDBJ whole genome shotgun (WGS) entry which is preliminary data.</text>
</comment>
<feature type="compositionally biased region" description="Polar residues" evidence="1">
    <location>
        <begin position="18"/>
        <end position="27"/>
    </location>
</feature>
<protein>
    <submittedName>
        <fullName evidence="3">Uncharacterized protein</fullName>
    </submittedName>
</protein>
<feature type="region of interest" description="Disordered" evidence="1">
    <location>
        <begin position="1"/>
        <end position="27"/>
    </location>
</feature>
<evidence type="ECO:0000256" key="2">
    <source>
        <dbReference type="SAM" id="Phobius"/>
    </source>
</evidence>